<evidence type="ECO:0000313" key="1">
    <source>
        <dbReference type="EMBL" id="EHM41960.1"/>
    </source>
</evidence>
<reference evidence="1 2" key="1">
    <citation type="submission" date="2011-08" db="EMBL/GenBank/DDBJ databases">
        <authorList>
            <person name="Weinstock G."/>
            <person name="Sodergren E."/>
            <person name="Clifton S."/>
            <person name="Fulton L."/>
            <person name="Fulton B."/>
            <person name="Courtney L."/>
            <person name="Fronick C."/>
            <person name="Harrison M."/>
            <person name="Strong C."/>
            <person name="Farmer C."/>
            <person name="Delahaunty K."/>
            <person name="Markovic C."/>
            <person name="Hall O."/>
            <person name="Minx P."/>
            <person name="Tomlinson C."/>
            <person name="Mitreva M."/>
            <person name="Hou S."/>
            <person name="Chen J."/>
            <person name="Wollam A."/>
            <person name="Pepin K.H."/>
            <person name="Johnson M."/>
            <person name="Bhonagiri V."/>
            <person name="Zhang X."/>
            <person name="Suruliraj S."/>
            <person name="Warren W."/>
            <person name="Chinwalla A."/>
            <person name="Mardis E.R."/>
            <person name="Wilson R.K."/>
        </authorList>
    </citation>
    <scope>NUCLEOTIDE SEQUENCE [LARGE SCALE GENOMIC DNA]</scope>
    <source>
        <strain evidence="1 2">ATCC 51873</strain>
    </source>
</reference>
<dbReference type="PATRIC" id="fig|1002364.3.peg.2372"/>
<sequence length="120" mass="13094">MLNTILKVGVLVSNMVLGGVSAHLAQPEFNRQLELDLLQLPVQHAQKAKAAVKVKIWKGYGAEVVDKNGWVTINGSPAAIEETNDKATVYSAAPFMVIIYKTGKVALMKERQFVGYLSHS</sequence>
<name>G9Y7X1_HAFAL</name>
<comment type="caution">
    <text evidence="1">The sequence shown here is derived from an EMBL/GenBank/DDBJ whole genome shotgun (WGS) entry which is preliminary data.</text>
</comment>
<dbReference type="EMBL" id="AGCI01000062">
    <property type="protein sequence ID" value="EHM41960.1"/>
    <property type="molecule type" value="Genomic_DNA"/>
</dbReference>
<accession>G9Y7X1</accession>
<dbReference type="Proteomes" id="UP000005959">
    <property type="component" value="Unassembled WGS sequence"/>
</dbReference>
<protein>
    <submittedName>
        <fullName evidence="1">Uncharacterized protein</fullName>
    </submittedName>
</protein>
<dbReference type="HOGENOM" id="CLU_2046368_0_0_6"/>
<proteinExistence type="predicted"/>
<evidence type="ECO:0000313" key="2">
    <source>
        <dbReference type="Proteomes" id="UP000005959"/>
    </source>
</evidence>
<dbReference type="RefSeq" id="WP_004093011.1">
    <property type="nucleotide sequence ID" value="NZ_JH417529.1"/>
</dbReference>
<organism evidence="1 2">
    <name type="scientific">Hafnia alvei ATCC 51873</name>
    <dbReference type="NCBI Taxonomy" id="1002364"/>
    <lineage>
        <taxon>Bacteria</taxon>
        <taxon>Pseudomonadati</taxon>
        <taxon>Pseudomonadota</taxon>
        <taxon>Gammaproteobacteria</taxon>
        <taxon>Enterobacterales</taxon>
        <taxon>Hafniaceae</taxon>
        <taxon>Hafnia</taxon>
    </lineage>
</organism>
<gene>
    <name evidence="1" type="ORF">HMPREF0454_02637</name>
</gene>
<dbReference type="AlphaFoldDB" id="G9Y7X1"/>